<feature type="transmembrane region" description="Helical" evidence="6">
    <location>
        <begin position="471"/>
        <end position="491"/>
    </location>
</feature>
<feature type="domain" description="ABC3 transporter permease C-terminal" evidence="7">
    <location>
        <begin position="714"/>
        <end position="827"/>
    </location>
</feature>
<feature type="transmembrane region" description="Helical" evidence="6">
    <location>
        <begin position="762"/>
        <end position="785"/>
    </location>
</feature>
<feature type="transmembrane region" description="Helical" evidence="6">
    <location>
        <begin position="710"/>
        <end position="730"/>
    </location>
</feature>
<feature type="transmembrane region" description="Helical" evidence="6">
    <location>
        <begin position="350"/>
        <end position="374"/>
    </location>
</feature>
<dbReference type="STRING" id="487184.SAMN05216421_1499"/>
<evidence type="ECO:0000313" key="9">
    <source>
        <dbReference type="Proteomes" id="UP000243207"/>
    </source>
</evidence>
<feature type="domain" description="ABC3 transporter permease C-terminal" evidence="7">
    <location>
        <begin position="263"/>
        <end position="377"/>
    </location>
</feature>
<dbReference type="GO" id="GO:0005886">
    <property type="term" value="C:plasma membrane"/>
    <property type="evidence" value="ECO:0007669"/>
    <property type="project" value="UniProtKB-SubCell"/>
</dbReference>
<reference evidence="9" key="1">
    <citation type="submission" date="2016-10" db="EMBL/GenBank/DDBJ databases">
        <authorList>
            <person name="Varghese N."/>
            <person name="Submissions S."/>
        </authorList>
    </citation>
    <scope>NUCLEOTIDE SEQUENCE [LARGE SCALE GENOMIC DNA]</scope>
    <source>
        <strain evidence="9">NRRL B-51270</strain>
    </source>
</reference>
<dbReference type="OrthoDB" id="5292592at2"/>
<organism evidence="8 9">
    <name type="scientific">Halopseudomonas xinjiangensis</name>
    <dbReference type="NCBI Taxonomy" id="487184"/>
    <lineage>
        <taxon>Bacteria</taxon>
        <taxon>Pseudomonadati</taxon>
        <taxon>Pseudomonadota</taxon>
        <taxon>Gammaproteobacteria</taxon>
        <taxon>Pseudomonadales</taxon>
        <taxon>Pseudomonadaceae</taxon>
        <taxon>Halopseudomonas</taxon>
    </lineage>
</organism>
<sequence length="837" mass="90618">MTRGTSTWTLATRLLARDWRAGELKVLLVALIIAVLVSTAISFFTNRLERGMTSRAAEFLGADLVVSSRAELPPEFLEEALRLGLSHTEVVEFSSVVASAADMQLSSVKAIGERYPLRGEVRIADSAFGEQRVVRTTPPAGTVWAEARLLSVLQVDNGEQVEIGLSDMQVDAVLTHEPDRAGDFYSLTPRVLMNLADLPATRIIQPGSRVRYRLLLAGDEQQRQAYTDWIEPRLENNQRLTSVADDNRQIGSALGRAGQFLGLASIAAVVLAGVAVALSANRFASRHFDTSALLRCLGASRRRVMTLFLIQLGCLGLVATFIGLLLGWAMQAGLVWLLSDLLPPDMPPPGVKPLLVGAGTGLIALAGFALPPLLRLGRVAPLRVLRRDLSPLPSSGWLIYGLALGALSLLMWQFTGNLKLTLAVVLGGAAAALLLGTLAWGLLRLAGERLRHASLAWRLGSGQLLKQPMTAAGQILSFGLIIMSMVVIILLRTELLDSWQTQLPEDTPNHFALNILPSEEAAFRAKLEEIGAVAAPLYPVTPGRLVEINGQPVRELVTKESQADRAINRDLSLTWASELAADNQLREGRWWNVLGELSTPMVSVEAELADSLDVSLEDTLTFVIAGERLDARVASIREVQWDTFTPNFYMIFSPGSLADAPATLLTAFSLPSENREALRSLSRAFPAMTLLEVEAILAQIRDILAQVTLAVEYVLLFVLLAGFTVMFAALQATLDERLYEGALLRTLGAGRGLLRRANRMEFALLGGLAGTLAIVAAELITWGIYRHVMDLQWQPHWVAWVLVPLGSAVLIGIAGSVGTRAVVNQSPMRLISQGSGS</sequence>
<keyword evidence="3 6" id="KW-0812">Transmembrane</keyword>
<evidence type="ECO:0000313" key="8">
    <source>
        <dbReference type="EMBL" id="SDS42366.1"/>
    </source>
</evidence>
<keyword evidence="2" id="KW-1003">Cell membrane</keyword>
<gene>
    <name evidence="8" type="ORF">SAMN05216421_1499</name>
</gene>
<keyword evidence="4 6" id="KW-1133">Transmembrane helix</keyword>
<feature type="transmembrane region" description="Helical" evidence="6">
    <location>
        <begin position="420"/>
        <end position="443"/>
    </location>
</feature>
<keyword evidence="9" id="KW-1185">Reference proteome</keyword>
<evidence type="ECO:0000256" key="3">
    <source>
        <dbReference type="ARBA" id="ARBA00022692"/>
    </source>
</evidence>
<protein>
    <submittedName>
        <fullName evidence="8">Putative ABC transport system permease protein</fullName>
    </submittedName>
</protein>
<keyword evidence="5 6" id="KW-0472">Membrane</keyword>
<dbReference type="AlphaFoldDB" id="A0A1H1S3P1"/>
<feature type="transmembrane region" description="Helical" evidence="6">
    <location>
        <begin position="260"/>
        <end position="283"/>
    </location>
</feature>
<feature type="transmembrane region" description="Helical" evidence="6">
    <location>
        <begin position="395"/>
        <end position="414"/>
    </location>
</feature>
<feature type="transmembrane region" description="Helical" evidence="6">
    <location>
        <begin position="797"/>
        <end position="823"/>
    </location>
</feature>
<comment type="subcellular location">
    <subcellularLocation>
        <location evidence="1">Cell membrane</location>
        <topology evidence="1">Multi-pass membrane protein</topology>
    </subcellularLocation>
</comment>
<evidence type="ECO:0000256" key="2">
    <source>
        <dbReference type="ARBA" id="ARBA00022475"/>
    </source>
</evidence>
<evidence type="ECO:0000256" key="4">
    <source>
        <dbReference type="ARBA" id="ARBA00022989"/>
    </source>
</evidence>
<dbReference type="PANTHER" id="PTHR30287:SF1">
    <property type="entry name" value="INNER MEMBRANE PROTEIN"/>
    <property type="match status" value="1"/>
</dbReference>
<evidence type="ECO:0000256" key="5">
    <source>
        <dbReference type="ARBA" id="ARBA00023136"/>
    </source>
</evidence>
<dbReference type="PANTHER" id="PTHR30287">
    <property type="entry name" value="MEMBRANE COMPONENT OF PREDICTED ABC SUPERFAMILY METABOLITE UPTAKE TRANSPORTER"/>
    <property type="match status" value="1"/>
</dbReference>
<feature type="transmembrane region" description="Helical" evidence="6">
    <location>
        <begin position="304"/>
        <end position="330"/>
    </location>
</feature>
<feature type="transmembrane region" description="Helical" evidence="6">
    <location>
        <begin position="26"/>
        <end position="45"/>
    </location>
</feature>
<dbReference type="EMBL" id="LT629736">
    <property type="protein sequence ID" value="SDS42366.1"/>
    <property type="molecule type" value="Genomic_DNA"/>
</dbReference>
<dbReference type="InterPro" id="IPR003838">
    <property type="entry name" value="ABC3_permease_C"/>
</dbReference>
<evidence type="ECO:0000259" key="7">
    <source>
        <dbReference type="Pfam" id="PF02687"/>
    </source>
</evidence>
<dbReference type="RefSeq" id="WP_093392709.1">
    <property type="nucleotide sequence ID" value="NZ_LT629736.1"/>
</dbReference>
<dbReference type="InterPro" id="IPR038766">
    <property type="entry name" value="Membrane_comp_ABC_pdt"/>
</dbReference>
<name>A0A1H1S3P1_9GAMM</name>
<accession>A0A1H1S3P1</accession>
<dbReference type="Pfam" id="PF02687">
    <property type="entry name" value="FtsX"/>
    <property type="match status" value="2"/>
</dbReference>
<evidence type="ECO:0000256" key="1">
    <source>
        <dbReference type="ARBA" id="ARBA00004651"/>
    </source>
</evidence>
<evidence type="ECO:0000256" key="6">
    <source>
        <dbReference type="SAM" id="Phobius"/>
    </source>
</evidence>
<dbReference type="Proteomes" id="UP000243207">
    <property type="component" value="Chromosome I"/>
</dbReference>
<proteinExistence type="predicted"/>